<accession>M2U4N4</accession>
<keyword evidence="3" id="KW-1185">Reference proteome</keyword>
<dbReference type="GO" id="GO:0006352">
    <property type="term" value="P:DNA-templated transcription initiation"/>
    <property type="evidence" value="ECO:0007669"/>
    <property type="project" value="InterPro"/>
</dbReference>
<dbReference type="InterPro" id="IPR036388">
    <property type="entry name" value="WH-like_DNA-bd_sf"/>
</dbReference>
<reference evidence="2 3" key="1">
    <citation type="journal article" date="2013" name="Genome Announc.">
        <title>Draft Genome Sequence of Strain JLT2015T, Belonging to the Family Sphingomonadaceae of the Alphaproteobacteria.</title>
        <authorList>
            <person name="Tang K."/>
            <person name="Liu K."/>
            <person name="Li S."/>
            <person name="Jiao N."/>
        </authorList>
    </citation>
    <scope>NUCLEOTIDE SEQUENCE [LARGE SCALE GENOMIC DNA]</scope>
    <source>
        <strain evidence="2 3">JLT2015</strain>
    </source>
</reference>
<dbReference type="EMBL" id="AMRV01000004">
    <property type="protein sequence ID" value="EMD82992.1"/>
    <property type="molecule type" value="Genomic_DNA"/>
</dbReference>
<dbReference type="AlphaFoldDB" id="M2U4N4"/>
<sequence length="80" mass="8921">MGAIPDGAPGPDRLVGLSDDYHRLETCLERLDETHARAVRRAFLEGETYSALAERMAVPLGTLKSWIRRSLLKLRDCLAV</sequence>
<evidence type="ECO:0000313" key="2">
    <source>
        <dbReference type="EMBL" id="EMD82992.1"/>
    </source>
</evidence>
<name>M2U4N4_9SPHN</name>
<dbReference type="CDD" id="cd06171">
    <property type="entry name" value="Sigma70_r4"/>
    <property type="match status" value="1"/>
</dbReference>
<proteinExistence type="predicted"/>
<gene>
    <name evidence="2" type="ORF">C725_1590</name>
</gene>
<dbReference type="GO" id="GO:0016987">
    <property type="term" value="F:sigma factor activity"/>
    <property type="evidence" value="ECO:0007669"/>
    <property type="project" value="InterPro"/>
</dbReference>
<protein>
    <submittedName>
        <fullName evidence="2">RNA polymerase sigma-70 factor</fullName>
    </submittedName>
</protein>
<comment type="caution">
    <text evidence="2">The sequence shown here is derived from an EMBL/GenBank/DDBJ whole genome shotgun (WGS) entry which is preliminary data.</text>
</comment>
<dbReference type="Pfam" id="PF08281">
    <property type="entry name" value="Sigma70_r4_2"/>
    <property type="match status" value="1"/>
</dbReference>
<dbReference type="InterPro" id="IPR013324">
    <property type="entry name" value="RNA_pol_sigma_r3/r4-like"/>
</dbReference>
<dbReference type="SUPFAM" id="SSF88659">
    <property type="entry name" value="Sigma3 and sigma4 domains of RNA polymerase sigma factors"/>
    <property type="match status" value="1"/>
</dbReference>
<feature type="domain" description="RNA polymerase sigma factor 70 region 4 type 2" evidence="1">
    <location>
        <begin position="23"/>
        <end position="74"/>
    </location>
</feature>
<dbReference type="Gene3D" id="1.10.10.10">
    <property type="entry name" value="Winged helix-like DNA-binding domain superfamily/Winged helix DNA-binding domain"/>
    <property type="match status" value="1"/>
</dbReference>
<evidence type="ECO:0000313" key="3">
    <source>
        <dbReference type="Proteomes" id="UP000011717"/>
    </source>
</evidence>
<evidence type="ECO:0000259" key="1">
    <source>
        <dbReference type="Pfam" id="PF08281"/>
    </source>
</evidence>
<dbReference type="GO" id="GO:0003677">
    <property type="term" value="F:DNA binding"/>
    <property type="evidence" value="ECO:0007669"/>
    <property type="project" value="InterPro"/>
</dbReference>
<dbReference type="Proteomes" id="UP000011717">
    <property type="component" value="Unassembled WGS sequence"/>
</dbReference>
<dbReference type="InterPro" id="IPR013249">
    <property type="entry name" value="RNA_pol_sigma70_r4_t2"/>
</dbReference>
<dbReference type="PATRIC" id="fig|1234595.3.peg.1591"/>
<organism evidence="2 3">
    <name type="scientific">Pacificimonas flava</name>
    <dbReference type="NCBI Taxonomy" id="1234595"/>
    <lineage>
        <taxon>Bacteria</taxon>
        <taxon>Pseudomonadati</taxon>
        <taxon>Pseudomonadota</taxon>
        <taxon>Alphaproteobacteria</taxon>
        <taxon>Sphingomonadales</taxon>
        <taxon>Sphingosinicellaceae</taxon>
        <taxon>Pacificimonas</taxon>
    </lineage>
</organism>